<proteinExistence type="predicted"/>
<dbReference type="Proteomes" id="UP000292052">
    <property type="component" value="Unassembled WGS sequence"/>
</dbReference>
<name>A0A482WAH9_ASBVE</name>
<dbReference type="EMBL" id="QDEB01009924">
    <property type="protein sequence ID" value="RZC42220.1"/>
    <property type="molecule type" value="Genomic_DNA"/>
</dbReference>
<comment type="caution">
    <text evidence="2">The sequence shown here is derived from an EMBL/GenBank/DDBJ whole genome shotgun (WGS) entry which is preliminary data.</text>
</comment>
<feature type="signal peptide" evidence="1">
    <location>
        <begin position="1"/>
        <end position="17"/>
    </location>
</feature>
<dbReference type="OrthoDB" id="6778682at2759"/>
<keyword evidence="3" id="KW-1185">Reference proteome</keyword>
<organism evidence="2 3">
    <name type="scientific">Asbolus verrucosus</name>
    <name type="common">Desert ironclad beetle</name>
    <dbReference type="NCBI Taxonomy" id="1661398"/>
    <lineage>
        <taxon>Eukaryota</taxon>
        <taxon>Metazoa</taxon>
        <taxon>Ecdysozoa</taxon>
        <taxon>Arthropoda</taxon>
        <taxon>Hexapoda</taxon>
        <taxon>Insecta</taxon>
        <taxon>Pterygota</taxon>
        <taxon>Neoptera</taxon>
        <taxon>Endopterygota</taxon>
        <taxon>Coleoptera</taxon>
        <taxon>Polyphaga</taxon>
        <taxon>Cucujiformia</taxon>
        <taxon>Tenebrionidae</taxon>
        <taxon>Pimeliinae</taxon>
        <taxon>Asbolus</taxon>
    </lineage>
</organism>
<evidence type="ECO:0000256" key="1">
    <source>
        <dbReference type="SAM" id="SignalP"/>
    </source>
</evidence>
<gene>
    <name evidence="2" type="ORF">BDFB_001738</name>
</gene>
<reference evidence="2 3" key="1">
    <citation type="submission" date="2017-03" db="EMBL/GenBank/DDBJ databases">
        <title>Genome of the blue death feigning beetle - Asbolus verrucosus.</title>
        <authorList>
            <person name="Rider S.D."/>
        </authorList>
    </citation>
    <scope>NUCLEOTIDE SEQUENCE [LARGE SCALE GENOMIC DNA]</scope>
    <source>
        <strain evidence="2">Butters</strain>
        <tissue evidence="2">Head and leg muscle</tissue>
    </source>
</reference>
<evidence type="ECO:0000313" key="2">
    <source>
        <dbReference type="EMBL" id="RZC42220.1"/>
    </source>
</evidence>
<dbReference type="AlphaFoldDB" id="A0A482WAH9"/>
<evidence type="ECO:0000313" key="3">
    <source>
        <dbReference type="Proteomes" id="UP000292052"/>
    </source>
</evidence>
<protein>
    <submittedName>
        <fullName evidence="2">Altered inheritance of mitochondria protein 3</fullName>
    </submittedName>
</protein>
<feature type="chain" id="PRO_5019818512" evidence="1">
    <location>
        <begin position="18"/>
        <end position="275"/>
    </location>
</feature>
<keyword evidence="1" id="KW-0732">Signal</keyword>
<accession>A0A482WAH9</accession>
<sequence>MKFLTFTIFTLVALTRGEGIQDKRGVAANQAYAAPQSIAYTKLQQPVQKAVVAAAPQPQYYAQPAPVKYAAAPAAYSVPVQQQFQYEPQQVAYRPQFSLANDVSSFAYSSPVVSYNNLGLLSQVLGKSAAPVQTKVSAAPAPAVYQAPVQKVAYAQPAPVAYAPAPVQAKVALPASQPVQAKLVAAPQLQQYLTQLPQQFAQQTYVAGSQQQAYSAAPQQQAYSAAPQSQAYSAAPQQAYTAAAQSIPQAVYSQAPQYFGSQQVKQVSSGVAYAQ</sequence>